<dbReference type="Proteomes" id="UP000218334">
    <property type="component" value="Unassembled WGS sequence"/>
</dbReference>
<accession>A0A2H3BXQ6</accession>
<protein>
    <submittedName>
        <fullName evidence="1">Uncharacterized protein</fullName>
    </submittedName>
</protein>
<proteinExistence type="predicted"/>
<reference evidence="2" key="1">
    <citation type="journal article" date="2017" name="Nat. Ecol. Evol.">
        <title>Genome expansion and lineage-specific genetic innovations in the forest pathogenic fungi Armillaria.</title>
        <authorList>
            <person name="Sipos G."/>
            <person name="Prasanna A.N."/>
            <person name="Walter M.C."/>
            <person name="O'Connor E."/>
            <person name="Balint B."/>
            <person name="Krizsan K."/>
            <person name="Kiss B."/>
            <person name="Hess J."/>
            <person name="Varga T."/>
            <person name="Slot J."/>
            <person name="Riley R."/>
            <person name="Boka B."/>
            <person name="Rigling D."/>
            <person name="Barry K."/>
            <person name="Lee J."/>
            <person name="Mihaltcheva S."/>
            <person name="LaButti K."/>
            <person name="Lipzen A."/>
            <person name="Waldron R."/>
            <person name="Moloney N.M."/>
            <person name="Sperisen C."/>
            <person name="Kredics L."/>
            <person name="Vagvoelgyi C."/>
            <person name="Patrignani A."/>
            <person name="Fitzpatrick D."/>
            <person name="Nagy I."/>
            <person name="Doyle S."/>
            <person name="Anderson J.B."/>
            <person name="Grigoriev I.V."/>
            <person name="Gueldener U."/>
            <person name="Muensterkoetter M."/>
            <person name="Nagy L.G."/>
        </authorList>
    </citation>
    <scope>NUCLEOTIDE SEQUENCE [LARGE SCALE GENOMIC DNA]</scope>
    <source>
        <strain evidence="2">28-4</strain>
    </source>
</reference>
<keyword evidence="2" id="KW-1185">Reference proteome</keyword>
<sequence length="85" mass="9173">MTVLVTETEPLSSSSCNQLALVVSVCASSLSASYICTHLGTSPILQGKVISELLYPTRIRMISLIHNHPCSTEHSVVVPAQYTRT</sequence>
<organism evidence="1 2">
    <name type="scientific">Armillaria solidipes</name>
    <dbReference type="NCBI Taxonomy" id="1076256"/>
    <lineage>
        <taxon>Eukaryota</taxon>
        <taxon>Fungi</taxon>
        <taxon>Dikarya</taxon>
        <taxon>Basidiomycota</taxon>
        <taxon>Agaricomycotina</taxon>
        <taxon>Agaricomycetes</taxon>
        <taxon>Agaricomycetidae</taxon>
        <taxon>Agaricales</taxon>
        <taxon>Marasmiineae</taxon>
        <taxon>Physalacriaceae</taxon>
        <taxon>Armillaria</taxon>
    </lineage>
</organism>
<evidence type="ECO:0000313" key="1">
    <source>
        <dbReference type="EMBL" id="PBK68673.1"/>
    </source>
</evidence>
<name>A0A2H3BXQ6_9AGAR</name>
<evidence type="ECO:0000313" key="2">
    <source>
        <dbReference type="Proteomes" id="UP000218334"/>
    </source>
</evidence>
<gene>
    <name evidence="1" type="ORF">ARMSODRAFT_185908</name>
</gene>
<dbReference type="EMBL" id="KZ293431">
    <property type="protein sequence ID" value="PBK68673.1"/>
    <property type="molecule type" value="Genomic_DNA"/>
</dbReference>
<dbReference type="AlphaFoldDB" id="A0A2H3BXQ6"/>